<dbReference type="InterPro" id="IPR011611">
    <property type="entry name" value="PfkB_dom"/>
</dbReference>
<protein>
    <submittedName>
        <fullName evidence="7">Carbohydrate kinase</fullName>
        <ecNumber evidence="7">2.7.1.-</ecNumber>
    </submittedName>
</protein>
<dbReference type="SUPFAM" id="SSF53613">
    <property type="entry name" value="Ribokinase-like"/>
    <property type="match status" value="1"/>
</dbReference>
<dbReference type="Pfam" id="PF00294">
    <property type="entry name" value="PfkB"/>
    <property type="match status" value="1"/>
</dbReference>
<comment type="similarity">
    <text evidence="1">Belongs to the carbohydrate kinase PfkB family.</text>
</comment>
<keyword evidence="2 7" id="KW-0808">Transferase</keyword>
<evidence type="ECO:0000259" key="6">
    <source>
        <dbReference type="Pfam" id="PF00294"/>
    </source>
</evidence>
<reference evidence="8" key="1">
    <citation type="submission" date="2023-07" db="EMBL/GenBank/DDBJ databases">
        <title>Draft genome sequence of Agarivorans aestuarii strain ZMCS4, a CAZymes producing bacteria isolated from the marine brown algae Clodostephus spongiosus.</title>
        <authorList>
            <person name="Lorente B."/>
            <person name="Cabral C."/>
            <person name="Frias J."/>
            <person name="Faria J."/>
            <person name="Toubarro D."/>
        </authorList>
    </citation>
    <scope>NUCLEOTIDE SEQUENCE [LARGE SCALE GENOMIC DNA]</scope>
    <source>
        <strain evidence="8">ZMCS4</strain>
    </source>
</reference>
<evidence type="ECO:0000256" key="2">
    <source>
        <dbReference type="ARBA" id="ARBA00022679"/>
    </source>
</evidence>
<dbReference type="PANTHER" id="PTHR43085:SF1">
    <property type="entry name" value="PSEUDOURIDINE KINASE-RELATED"/>
    <property type="match status" value="1"/>
</dbReference>
<dbReference type="InterPro" id="IPR029056">
    <property type="entry name" value="Ribokinase-like"/>
</dbReference>
<dbReference type="CDD" id="cd01167">
    <property type="entry name" value="bac_FRK"/>
    <property type="match status" value="1"/>
</dbReference>
<feature type="domain" description="Carbohydrate kinase PfkB" evidence="6">
    <location>
        <begin position="1"/>
        <end position="315"/>
    </location>
</feature>
<dbReference type="Gene3D" id="3.40.1190.20">
    <property type="match status" value="1"/>
</dbReference>
<dbReference type="GO" id="GO:0016301">
    <property type="term" value="F:kinase activity"/>
    <property type="evidence" value="ECO:0007669"/>
    <property type="project" value="UniProtKB-KW"/>
</dbReference>
<dbReference type="PANTHER" id="PTHR43085">
    <property type="entry name" value="HEXOKINASE FAMILY MEMBER"/>
    <property type="match status" value="1"/>
</dbReference>
<dbReference type="EC" id="2.7.1.-" evidence="7"/>
<evidence type="ECO:0000256" key="5">
    <source>
        <dbReference type="ARBA" id="ARBA00022840"/>
    </source>
</evidence>
<evidence type="ECO:0000256" key="3">
    <source>
        <dbReference type="ARBA" id="ARBA00022741"/>
    </source>
</evidence>
<dbReference type="RefSeq" id="WP_329776198.1">
    <property type="nucleotide sequence ID" value="NZ_JAYDYW010000012.1"/>
</dbReference>
<evidence type="ECO:0000313" key="7">
    <source>
        <dbReference type="EMBL" id="MEE1675253.1"/>
    </source>
</evidence>
<evidence type="ECO:0000256" key="1">
    <source>
        <dbReference type="ARBA" id="ARBA00010688"/>
    </source>
</evidence>
<accession>A0ABU7G762</accession>
<comment type="caution">
    <text evidence="7">The sequence shown here is derived from an EMBL/GenBank/DDBJ whole genome shotgun (WGS) entry which is preliminary data.</text>
</comment>
<organism evidence="7 8">
    <name type="scientific">Agarivorans aestuarii</name>
    <dbReference type="NCBI Taxonomy" id="1563703"/>
    <lineage>
        <taxon>Bacteria</taxon>
        <taxon>Pseudomonadati</taxon>
        <taxon>Pseudomonadota</taxon>
        <taxon>Gammaproteobacteria</taxon>
        <taxon>Alteromonadales</taxon>
        <taxon>Alteromonadaceae</taxon>
        <taxon>Agarivorans</taxon>
    </lineage>
</organism>
<keyword evidence="5" id="KW-0067">ATP-binding</keyword>
<dbReference type="InterPro" id="IPR050306">
    <property type="entry name" value="PfkB_Carbo_kinase"/>
</dbReference>
<keyword evidence="4 7" id="KW-0418">Kinase</keyword>
<proteinExistence type="inferred from homology"/>
<dbReference type="Proteomes" id="UP001310248">
    <property type="component" value="Unassembled WGS sequence"/>
</dbReference>
<gene>
    <name evidence="7" type="ORF">SNR37_000578</name>
</gene>
<evidence type="ECO:0000256" key="4">
    <source>
        <dbReference type="ARBA" id="ARBA00022777"/>
    </source>
</evidence>
<name>A0ABU7G762_9ALTE</name>
<sequence>MSQLLAFGEVLVDWIPLEFQRQGKIDIPIYGQYPGGAPANVAVAVAGLGHKALMLGQVGDDAAGRYLRDCLQHQAVNCDFLLSSQDYATPMAFVSLDAEGERSFSFQRSNTADLKLRLDDFPNQVWAGSGILHICSNTLTEDNIANTTFDLVNAANKAGMLVSFDVNIRLPLWQNTEQLFQRVIQTAATSHMLKLSQEEWDYLSKLGQVDDLAAVLFEQGVSLILLTDGAADVQLLTANWQTSLATPTVRVVDTTGAGDAFTGAWLASLIEQQICDSATLVEAIEQQAPLLTALQAAVVAGALAVTKRGAWSALPSAADIQAFIHSKE</sequence>
<dbReference type="EMBL" id="JAYDYW010000012">
    <property type="protein sequence ID" value="MEE1675253.1"/>
    <property type="molecule type" value="Genomic_DNA"/>
</dbReference>
<keyword evidence="3" id="KW-0547">Nucleotide-binding</keyword>
<evidence type="ECO:0000313" key="8">
    <source>
        <dbReference type="Proteomes" id="UP001310248"/>
    </source>
</evidence>
<keyword evidence="8" id="KW-1185">Reference proteome</keyword>